<gene>
    <name evidence="6" type="ORF">OOZ53_06005</name>
</gene>
<proteinExistence type="predicted"/>
<feature type="domain" description="Major facilitator superfamily (MFS) profile" evidence="5">
    <location>
        <begin position="21"/>
        <end position="401"/>
    </location>
</feature>
<dbReference type="PANTHER" id="PTHR23537:SF1">
    <property type="entry name" value="SUGAR TRANSPORTER"/>
    <property type="match status" value="1"/>
</dbReference>
<feature type="transmembrane region" description="Helical" evidence="4">
    <location>
        <begin position="115"/>
        <end position="139"/>
    </location>
</feature>
<feature type="transmembrane region" description="Helical" evidence="4">
    <location>
        <begin position="311"/>
        <end position="332"/>
    </location>
</feature>
<dbReference type="PANTHER" id="PTHR23537">
    <property type="match status" value="1"/>
</dbReference>
<feature type="transmembrane region" description="Helical" evidence="4">
    <location>
        <begin position="285"/>
        <end position="305"/>
    </location>
</feature>
<evidence type="ECO:0000259" key="5">
    <source>
        <dbReference type="PROSITE" id="PS50850"/>
    </source>
</evidence>
<feature type="transmembrane region" description="Helical" evidence="4">
    <location>
        <begin position="373"/>
        <end position="395"/>
    </location>
</feature>
<feature type="transmembrane region" description="Helical" evidence="4">
    <location>
        <begin position="180"/>
        <end position="200"/>
    </location>
</feature>
<dbReference type="Gene3D" id="1.20.1250.20">
    <property type="entry name" value="MFS general substrate transporter like domains"/>
    <property type="match status" value="2"/>
</dbReference>
<protein>
    <submittedName>
        <fullName evidence="6">YbfB/YjiJ family MFS transporter</fullName>
    </submittedName>
</protein>
<evidence type="ECO:0000256" key="2">
    <source>
        <dbReference type="ARBA" id="ARBA00022989"/>
    </source>
</evidence>
<evidence type="ECO:0000256" key="3">
    <source>
        <dbReference type="ARBA" id="ARBA00023136"/>
    </source>
</evidence>
<feature type="transmembrane region" description="Helical" evidence="4">
    <location>
        <begin position="221"/>
        <end position="246"/>
    </location>
</feature>
<evidence type="ECO:0000256" key="1">
    <source>
        <dbReference type="ARBA" id="ARBA00022692"/>
    </source>
</evidence>
<comment type="caution">
    <text evidence="6">The sequence shown here is derived from an EMBL/GenBank/DDBJ whole genome shotgun (WGS) entry which is preliminary data.</text>
</comment>
<dbReference type="Proteomes" id="UP001148313">
    <property type="component" value="Unassembled WGS sequence"/>
</dbReference>
<dbReference type="Pfam" id="PF06779">
    <property type="entry name" value="MFS_4"/>
    <property type="match status" value="1"/>
</dbReference>
<feature type="transmembrane region" description="Helical" evidence="4">
    <location>
        <begin position="63"/>
        <end position="83"/>
    </location>
</feature>
<dbReference type="SUPFAM" id="SSF103473">
    <property type="entry name" value="MFS general substrate transporter"/>
    <property type="match status" value="1"/>
</dbReference>
<dbReference type="InterPro" id="IPR010645">
    <property type="entry name" value="MFS_4"/>
</dbReference>
<sequence length="401" mass="41082">MFRRSRKAEAFPAGSQSNTSVVWLAAGGLVAMAVAMGLGRFVYTPLLPDLMLGLGLNPADAGLIASANYLGYLLGAVLAAYGWAAGIERLVFLGGLAATTLLLAAVAFADGVLALSIIRFAAGIASAFGMIFVSTIIFSHLDAANRHDLQAVHFSGVGLGMIISALLLLVLLRLDAPWQVGWYASAAIALLGTLFAAVIIRAEPVRSANGNKEPPLVWDRSLVLISIAYGLFGMGYIVTATFLVAIVRGDAGQSPLEAWVWMATGGAAAISLFAWAPFRRRFSLFAAFSTGCVIEAVGVAVSVLVPLPFGPFVGGTLLGATFVAITAFGLQAGRLLAGQSPRRALAIMTACFGTGQIIGPVVAGFLAELSGSYTSGSLVAALALIVAAALATLAATHAPGT</sequence>
<reference evidence="6" key="1">
    <citation type="submission" date="2022-11" db="EMBL/GenBank/DDBJ databases">
        <title>Hoeflea poritis sp. nov., isolated from scleractinian coral Porites lutea.</title>
        <authorList>
            <person name="Zhang G."/>
            <person name="Wei Q."/>
            <person name="Cai L."/>
        </authorList>
    </citation>
    <scope>NUCLEOTIDE SEQUENCE</scope>
    <source>
        <strain evidence="6">E7-10</strain>
    </source>
</reference>
<organism evidence="6 7">
    <name type="scientific">Hoeflea poritis</name>
    <dbReference type="NCBI Taxonomy" id="2993659"/>
    <lineage>
        <taxon>Bacteria</taxon>
        <taxon>Pseudomonadati</taxon>
        <taxon>Pseudomonadota</taxon>
        <taxon>Alphaproteobacteria</taxon>
        <taxon>Hyphomicrobiales</taxon>
        <taxon>Rhizobiaceae</taxon>
        <taxon>Hoeflea</taxon>
    </lineage>
</organism>
<keyword evidence="7" id="KW-1185">Reference proteome</keyword>
<dbReference type="InterPro" id="IPR020846">
    <property type="entry name" value="MFS_dom"/>
</dbReference>
<keyword evidence="3 4" id="KW-0472">Membrane</keyword>
<feature type="transmembrane region" description="Helical" evidence="4">
    <location>
        <begin position="21"/>
        <end position="43"/>
    </location>
</feature>
<dbReference type="EMBL" id="JAPJZH010000003">
    <property type="protein sequence ID" value="MDA4844894.1"/>
    <property type="molecule type" value="Genomic_DNA"/>
</dbReference>
<feature type="transmembrane region" description="Helical" evidence="4">
    <location>
        <begin position="151"/>
        <end position="174"/>
    </location>
</feature>
<keyword evidence="2 4" id="KW-1133">Transmembrane helix</keyword>
<dbReference type="PROSITE" id="PS50850">
    <property type="entry name" value="MFS"/>
    <property type="match status" value="1"/>
</dbReference>
<dbReference type="CDD" id="cd06180">
    <property type="entry name" value="MFS_YjiJ"/>
    <property type="match status" value="1"/>
</dbReference>
<feature type="transmembrane region" description="Helical" evidence="4">
    <location>
        <begin position="344"/>
        <end position="367"/>
    </location>
</feature>
<keyword evidence="1 4" id="KW-0812">Transmembrane</keyword>
<name>A0ABT4VJK3_9HYPH</name>
<evidence type="ECO:0000313" key="7">
    <source>
        <dbReference type="Proteomes" id="UP001148313"/>
    </source>
</evidence>
<accession>A0ABT4VJK3</accession>
<evidence type="ECO:0000256" key="4">
    <source>
        <dbReference type="SAM" id="Phobius"/>
    </source>
</evidence>
<evidence type="ECO:0000313" key="6">
    <source>
        <dbReference type="EMBL" id="MDA4844894.1"/>
    </source>
</evidence>
<dbReference type="RefSeq" id="WP_271088444.1">
    <property type="nucleotide sequence ID" value="NZ_JAPJZH010000003.1"/>
</dbReference>
<feature type="transmembrane region" description="Helical" evidence="4">
    <location>
        <begin position="90"/>
        <end position="109"/>
    </location>
</feature>
<dbReference type="InterPro" id="IPR036259">
    <property type="entry name" value="MFS_trans_sf"/>
</dbReference>
<feature type="transmembrane region" description="Helical" evidence="4">
    <location>
        <begin position="258"/>
        <end position="278"/>
    </location>
</feature>